<evidence type="ECO:0000313" key="3">
    <source>
        <dbReference type="EMBL" id="RST57827.1"/>
    </source>
</evidence>
<reference evidence="2 5" key="2">
    <citation type="submission" date="2021-03" db="EMBL/GenBank/DDBJ databases">
        <title>Antimicrobial resistance genes in bacteria isolated from Japanese honey, and their potential for conferring macrolide and lincosamide resistance in the American foulbrood pathogen Paenibacillus larvae.</title>
        <authorList>
            <person name="Okamoto M."/>
            <person name="Kumagai M."/>
            <person name="Kanamori H."/>
            <person name="Takamatsu D."/>
        </authorList>
    </citation>
    <scope>NUCLEOTIDE SEQUENCE [LARGE SCALE GENOMIC DNA]</scope>
    <source>
        <strain evidence="2 5">J6TS1</strain>
    </source>
</reference>
<keyword evidence="1" id="KW-0472">Membrane</keyword>
<evidence type="ECO:0000313" key="4">
    <source>
        <dbReference type="Proteomes" id="UP000287296"/>
    </source>
</evidence>
<gene>
    <name evidence="3" type="ORF">D5F11_020945</name>
    <name evidence="2" type="ORF">J6TS1_08510</name>
</gene>
<evidence type="ECO:0000256" key="1">
    <source>
        <dbReference type="SAM" id="Phobius"/>
    </source>
</evidence>
<keyword evidence="5" id="KW-1185">Reference proteome</keyword>
<evidence type="ECO:0000313" key="5">
    <source>
        <dbReference type="Proteomes" id="UP000680670"/>
    </source>
</evidence>
<dbReference type="EMBL" id="BORJ01000001">
    <property type="protein sequence ID" value="GIN94981.1"/>
    <property type="molecule type" value="Genomic_DNA"/>
</dbReference>
<keyword evidence="1" id="KW-0812">Transmembrane</keyword>
<name>A0A429X371_SIMTE</name>
<dbReference type="RefSeq" id="WP_120118740.1">
    <property type="nucleotide sequence ID" value="NZ_BORI01000006.1"/>
</dbReference>
<organism evidence="3 4">
    <name type="scientific">Siminovitchia terrae</name>
    <name type="common">Bacillus terrae</name>
    <dbReference type="NCBI Taxonomy" id="1914933"/>
    <lineage>
        <taxon>Bacteria</taxon>
        <taxon>Bacillati</taxon>
        <taxon>Bacillota</taxon>
        <taxon>Bacilli</taxon>
        <taxon>Bacillales</taxon>
        <taxon>Bacillaceae</taxon>
        <taxon>Siminovitchia</taxon>
    </lineage>
</organism>
<dbReference type="Proteomes" id="UP000680670">
    <property type="component" value="Unassembled WGS sequence"/>
</dbReference>
<dbReference type="AlphaFoldDB" id="A0A429X371"/>
<feature type="transmembrane region" description="Helical" evidence="1">
    <location>
        <begin position="34"/>
        <end position="53"/>
    </location>
</feature>
<keyword evidence="1" id="KW-1133">Transmembrane helix</keyword>
<feature type="transmembrane region" description="Helical" evidence="1">
    <location>
        <begin position="7"/>
        <end position="28"/>
    </location>
</feature>
<accession>A0A429X371</accession>
<reference evidence="3 4" key="1">
    <citation type="submission" date="2018-12" db="EMBL/GenBank/DDBJ databases">
        <authorList>
            <person name="Sun L."/>
            <person name="Chen Z."/>
        </authorList>
    </citation>
    <scope>NUCLEOTIDE SEQUENCE [LARGE SCALE GENOMIC DNA]</scope>
    <source>
        <strain evidence="3 4">LMG 29736</strain>
    </source>
</reference>
<dbReference type="EMBL" id="QYTW02000028">
    <property type="protein sequence ID" value="RST57827.1"/>
    <property type="molecule type" value="Genomic_DNA"/>
</dbReference>
<sequence length="61" mass="7147">MEKTFYIATQAFGWFISISLAVFGVFAFKLKYPFIGILLILIFLASCVVNYLFRKKWKETL</sequence>
<protein>
    <submittedName>
        <fullName evidence="3">Uncharacterized protein</fullName>
    </submittedName>
</protein>
<dbReference type="OrthoDB" id="2933657at2"/>
<evidence type="ECO:0000313" key="2">
    <source>
        <dbReference type="EMBL" id="GIN94981.1"/>
    </source>
</evidence>
<dbReference type="Proteomes" id="UP000287296">
    <property type="component" value="Unassembled WGS sequence"/>
</dbReference>
<proteinExistence type="predicted"/>
<comment type="caution">
    <text evidence="3">The sequence shown here is derived from an EMBL/GenBank/DDBJ whole genome shotgun (WGS) entry which is preliminary data.</text>
</comment>